<feature type="region of interest" description="Disordered" evidence="1">
    <location>
        <begin position="288"/>
        <end position="370"/>
    </location>
</feature>
<dbReference type="EMBL" id="ASPP01013310">
    <property type="protein sequence ID" value="ETO19759.1"/>
    <property type="molecule type" value="Genomic_DNA"/>
</dbReference>
<name>X6N1Y6_RETFI</name>
<evidence type="ECO:0000313" key="2">
    <source>
        <dbReference type="EMBL" id="ETO19759.1"/>
    </source>
</evidence>
<feature type="compositionally biased region" description="Polar residues" evidence="1">
    <location>
        <begin position="320"/>
        <end position="344"/>
    </location>
</feature>
<reference evidence="2 3" key="1">
    <citation type="journal article" date="2013" name="Curr. Biol.">
        <title>The Genome of the Foraminiferan Reticulomyxa filosa.</title>
        <authorList>
            <person name="Glockner G."/>
            <person name="Hulsmann N."/>
            <person name="Schleicher M."/>
            <person name="Noegel A.A."/>
            <person name="Eichinger L."/>
            <person name="Gallinger C."/>
            <person name="Pawlowski J."/>
            <person name="Sierra R."/>
            <person name="Euteneuer U."/>
            <person name="Pillet L."/>
            <person name="Moustafa A."/>
            <person name="Platzer M."/>
            <person name="Groth M."/>
            <person name="Szafranski K."/>
            <person name="Schliwa M."/>
        </authorList>
    </citation>
    <scope>NUCLEOTIDE SEQUENCE [LARGE SCALE GENOMIC DNA]</scope>
</reference>
<sequence>MPGMLCKKKKKGIEQTKSARHAMYMRVCFLQKSVRLQRSLTTRPLRVPRLPEHACADSRLYRKDNLHGLYSADKAQTHVTKESVVSNDDVQHATKRNKHLRIETILEEQQMETNNAQSKCQEMHDLKKSLETMEFKVDGLQIHLTSVKSAMKTELKDLSKALSQHKKNWQVSKKRPLHAFFFIYFLKPTKKQTPHYCIHICVYVKFEKEANRAGDEKNSALGILKTEMKTLEDKNRHIWEKLEEMSLRMTILSQRNSDSMVLLKSVQQMVKQGSKFALPNVGERKASEKNLLSPSEQKHEVEASNSFNQSCVEPHPVEDTATTTRTSPIHTYKTSHWSKLSLTGDSARESSKSSTNDSTKRKSFTEKLVT</sequence>
<dbReference type="Proteomes" id="UP000023152">
    <property type="component" value="Unassembled WGS sequence"/>
</dbReference>
<comment type="caution">
    <text evidence="2">The sequence shown here is derived from an EMBL/GenBank/DDBJ whole genome shotgun (WGS) entry which is preliminary data.</text>
</comment>
<feature type="compositionally biased region" description="Basic and acidic residues" evidence="1">
    <location>
        <begin position="358"/>
        <end position="370"/>
    </location>
</feature>
<protein>
    <submittedName>
        <fullName evidence="2">Uncharacterized protein</fullName>
    </submittedName>
</protein>
<gene>
    <name evidence="2" type="ORF">RFI_17470</name>
</gene>
<dbReference type="AlphaFoldDB" id="X6N1Y6"/>
<evidence type="ECO:0000313" key="3">
    <source>
        <dbReference type="Proteomes" id="UP000023152"/>
    </source>
</evidence>
<evidence type="ECO:0000256" key="1">
    <source>
        <dbReference type="SAM" id="MobiDB-lite"/>
    </source>
</evidence>
<keyword evidence="3" id="KW-1185">Reference proteome</keyword>
<organism evidence="2 3">
    <name type="scientific">Reticulomyxa filosa</name>
    <dbReference type="NCBI Taxonomy" id="46433"/>
    <lineage>
        <taxon>Eukaryota</taxon>
        <taxon>Sar</taxon>
        <taxon>Rhizaria</taxon>
        <taxon>Retaria</taxon>
        <taxon>Foraminifera</taxon>
        <taxon>Monothalamids</taxon>
        <taxon>Reticulomyxidae</taxon>
        <taxon>Reticulomyxa</taxon>
    </lineage>
</organism>
<accession>X6N1Y6</accession>
<proteinExistence type="predicted"/>